<dbReference type="GO" id="GO:0032259">
    <property type="term" value="P:methylation"/>
    <property type="evidence" value="ECO:0007669"/>
    <property type="project" value="UniProtKB-KW"/>
</dbReference>
<dbReference type="SUPFAM" id="SSF53335">
    <property type="entry name" value="S-adenosyl-L-methionine-dependent methyltransferases"/>
    <property type="match status" value="1"/>
</dbReference>
<dbReference type="Proteomes" id="UP001222325">
    <property type="component" value="Unassembled WGS sequence"/>
</dbReference>
<dbReference type="InterPro" id="IPR041698">
    <property type="entry name" value="Methyltransf_25"/>
</dbReference>
<keyword evidence="2" id="KW-0489">Methyltransferase</keyword>
<keyword evidence="3" id="KW-1185">Reference proteome</keyword>
<dbReference type="GO" id="GO:0008168">
    <property type="term" value="F:methyltransferase activity"/>
    <property type="evidence" value="ECO:0007669"/>
    <property type="project" value="UniProtKB-KW"/>
</dbReference>
<sequence>MAHHHHHEHHDFASANQAVFDQHAHHADHRPMAAEMVESLSNAILKAYPFDKEGTVVLDYACGTGSISRRLAPHCKTLIGADISQGMVDQFNKGLQDDGTLSEKMRAVRAELKGEETELEGMKFDLVLCTLAYHHIADIMATTRILAFFLKPGGTLLVIDTPALDMSAVPTDFVPTIAHKGGISEAAIKDAYDAAALRDFRCVAFENPHYSPDLPLPKSLFVATGVKH</sequence>
<dbReference type="Pfam" id="PF13649">
    <property type="entry name" value="Methyltransf_25"/>
    <property type="match status" value="1"/>
</dbReference>
<dbReference type="PANTHER" id="PTHR43591:SF110">
    <property type="entry name" value="RHODANESE DOMAIN-CONTAINING PROTEIN"/>
    <property type="match status" value="1"/>
</dbReference>
<evidence type="ECO:0000313" key="2">
    <source>
        <dbReference type="EMBL" id="KAJ7084803.1"/>
    </source>
</evidence>
<proteinExistence type="predicted"/>
<protein>
    <submittedName>
        <fullName evidence="2">S-adenosyl-L-methionine-dependent methyltransferase</fullName>
    </submittedName>
</protein>
<feature type="domain" description="Methyltransferase" evidence="1">
    <location>
        <begin position="57"/>
        <end position="154"/>
    </location>
</feature>
<comment type="caution">
    <text evidence="2">The sequence shown here is derived from an EMBL/GenBank/DDBJ whole genome shotgun (WGS) entry which is preliminary data.</text>
</comment>
<name>A0AAD6XP87_9AGAR</name>
<dbReference type="CDD" id="cd02440">
    <property type="entry name" value="AdoMet_MTases"/>
    <property type="match status" value="1"/>
</dbReference>
<dbReference type="EMBL" id="JARJCN010000036">
    <property type="protein sequence ID" value="KAJ7084803.1"/>
    <property type="molecule type" value="Genomic_DNA"/>
</dbReference>
<gene>
    <name evidence="2" type="ORF">B0H15DRAFT_381741</name>
</gene>
<keyword evidence="2" id="KW-0808">Transferase</keyword>
<dbReference type="InterPro" id="IPR029063">
    <property type="entry name" value="SAM-dependent_MTases_sf"/>
</dbReference>
<dbReference type="AlphaFoldDB" id="A0AAD6XP87"/>
<evidence type="ECO:0000313" key="3">
    <source>
        <dbReference type="Proteomes" id="UP001222325"/>
    </source>
</evidence>
<organism evidence="2 3">
    <name type="scientific">Mycena belliarum</name>
    <dbReference type="NCBI Taxonomy" id="1033014"/>
    <lineage>
        <taxon>Eukaryota</taxon>
        <taxon>Fungi</taxon>
        <taxon>Dikarya</taxon>
        <taxon>Basidiomycota</taxon>
        <taxon>Agaricomycotina</taxon>
        <taxon>Agaricomycetes</taxon>
        <taxon>Agaricomycetidae</taxon>
        <taxon>Agaricales</taxon>
        <taxon>Marasmiineae</taxon>
        <taxon>Mycenaceae</taxon>
        <taxon>Mycena</taxon>
    </lineage>
</organism>
<accession>A0AAD6XP87</accession>
<dbReference type="PANTHER" id="PTHR43591">
    <property type="entry name" value="METHYLTRANSFERASE"/>
    <property type="match status" value="1"/>
</dbReference>
<dbReference type="Gene3D" id="3.40.50.150">
    <property type="entry name" value="Vaccinia Virus protein VP39"/>
    <property type="match status" value="1"/>
</dbReference>
<reference evidence="2" key="1">
    <citation type="submission" date="2023-03" db="EMBL/GenBank/DDBJ databases">
        <title>Massive genome expansion in bonnet fungi (Mycena s.s.) driven by repeated elements and novel gene families across ecological guilds.</title>
        <authorList>
            <consortium name="Lawrence Berkeley National Laboratory"/>
            <person name="Harder C.B."/>
            <person name="Miyauchi S."/>
            <person name="Viragh M."/>
            <person name="Kuo A."/>
            <person name="Thoen E."/>
            <person name="Andreopoulos B."/>
            <person name="Lu D."/>
            <person name="Skrede I."/>
            <person name="Drula E."/>
            <person name="Henrissat B."/>
            <person name="Morin E."/>
            <person name="Kohler A."/>
            <person name="Barry K."/>
            <person name="LaButti K."/>
            <person name="Morin E."/>
            <person name="Salamov A."/>
            <person name="Lipzen A."/>
            <person name="Mereny Z."/>
            <person name="Hegedus B."/>
            <person name="Baldrian P."/>
            <person name="Stursova M."/>
            <person name="Weitz H."/>
            <person name="Taylor A."/>
            <person name="Grigoriev I.V."/>
            <person name="Nagy L.G."/>
            <person name="Martin F."/>
            <person name="Kauserud H."/>
        </authorList>
    </citation>
    <scope>NUCLEOTIDE SEQUENCE</scope>
    <source>
        <strain evidence="2">CBHHK173m</strain>
    </source>
</reference>
<evidence type="ECO:0000259" key="1">
    <source>
        <dbReference type="Pfam" id="PF13649"/>
    </source>
</evidence>